<dbReference type="AlphaFoldDB" id="A0A7X5TN18"/>
<keyword evidence="2" id="KW-1185">Reference proteome</keyword>
<evidence type="ECO:0000313" key="2">
    <source>
        <dbReference type="Proteomes" id="UP000547931"/>
    </source>
</evidence>
<protein>
    <submittedName>
        <fullName evidence="1">Uncharacterized protein</fullName>
    </submittedName>
</protein>
<organism evidence="1 2">
    <name type="scientific">Photorhabdus stackebrandtii</name>
    <dbReference type="NCBI Taxonomy" id="1123042"/>
    <lineage>
        <taxon>Bacteria</taxon>
        <taxon>Pseudomonadati</taxon>
        <taxon>Pseudomonadota</taxon>
        <taxon>Gammaproteobacteria</taxon>
        <taxon>Enterobacterales</taxon>
        <taxon>Morganellaceae</taxon>
        <taxon>Photorhabdus</taxon>
    </lineage>
</organism>
<gene>
    <name evidence="1" type="ORF">C5470_18010</name>
</gene>
<dbReference type="EMBL" id="PUJV01000027">
    <property type="protein sequence ID" value="NHB98149.1"/>
    <property type="molecule type" value="Genomic_DNA"/>
</dbReference>
<sequence length="64" mass="7410">MISSSLCCEHIVPTNKLEFNFFLLANGEEAVKEYDTDVDLFNDITERFIELLRHPLYGGEQSQE</sequence>
<comment type="caution">
    <text evidence="1">The sequence shown here is derived from an EMBL/GenBank/DDBJ whole genome shotgun (WGS) entry which is preliminary data.</text>
</comment>
<accession>A0A7X5TN18</accession>
<evidence type="ECO:0000313" key="1">
    <source>
        <dbReference type="EMBL" id="NHB98149.1"/>
    </source>
</evidence>
<name>A0A7X5TN18_9GAMM</name>
<dbReference type="Proteomes" id="UP000547931">
    <property type="component" value="Unassembled WGS sequence"/>
</dbReference>
<reference evidence="1 2" key="1">
    <citation type="submission" date="2018-02" db="EMBL/GenBank/DDBJ databases">
        <authorList>
            <person name="Machado R.A."/>
        </authorList>
    </citation>
    <scope>NUCLEOTIDE SEQUENCE [LARGE SCALE GENOMIC DNA]</scope>
    <source>
        <strain evidence="1 2">DSM 23271</strain>
    </source>
</reference>
<proteinExistence type="predicted"/>